<dbReference type="InterPro" id="IPR036412">
    <property type="entry name" value="HAD-like_sf"/>
</dbReference>
<keyword evidence="3" id="KW-1185">Reference proteome</keyword>
<reference evidence="2 3" key="2">
    <citation type="submission" date="2017-06" db="EMBL/GenBank/DDBJ databases">
        <authorList>
            <person name="Kim H.J."/>
            <person name="Triplett B.A."/>
        </authorList>
    </citation>
    <scope>NUCLEOTIDE SEQUENCE [LARGE SCALE GENOMIC DNA]</scope>
    <source>
        <strain evidence="2">Kingella_eburonensis</strain>
    </source>
</reference>
<evidence type="ECO:0000313" key="1">
    <source>
        <dbReference type="EMBL" id="SMQ12049.1"/>
    </source>
</evidence>
<organism evidence="1">
    <name type="scientific">Kingella negevensis</name>
    <dbReference type="NCBI Taxonomy" id="1522312"/>
    <lineage>
        <taxon>Bacteria</taxon>
        <taxon>Pseudomonadati</taxon>
        <taxon>Pseudomonadota</taxon>
        <taxon>Betaproteobacteria</taxon>
        <taxon>Neisseriales</taxon>
        <taxon>Neisseriaceae</taxon>
        <taxon>Kingella</taxon>
    </lineage>
</organism>
<dbReference type="PROSITE" id="PS01229">
    <property type="entry name" value="COF_2"/>
    <property type="match status" value="1"/>
</dbReference>
<sequence length="269" mass="29519">MTQKPKVVFFDIDETLYINRGKKYVPESTKIALKELKKQGIITAIATGRAIPSIPEKILEVIDECGIEMIVSVNGQYVEFQGKPLATFPIDKTVLRQFSGSLKERGIAHILAGREGLFAFAENDYLRDALNSLGIVHQTDADALDKYETYQILGFYPQEQDAEVAQLLPENFQTIRWHASGLDLLDKDGSKARGIQAALDKLGLTMADAMAFGDGPNDFEMIEAVGFGVAMGNAIPELKAVANHVCPTIDDDGIYRGLVELGVIEDVLK</sequence>
<dbReference type="PANTHER" id="PTHR10000">
    <property type="entry name" value="PHOSPHOSERINE PHOSPHATASE"/>
    <property type="match status" value="1"/>
</dbReference>
<dbReference type="OrthoDB" id="5498330at2"/>
<dbReference type="NCBIfam" id="TIGR00099">
    <property type="entry name" value="Cof-subfamily"/>
    <property type="match status" value="1"/>
</dbReference>
<dbReference type="GO" id="GO:0016853">
    <property type="term" value="F:isomerase activity"/>
    <property type="evidence" value="ECO:0007669"/>
    <property type="project" value="UniProtKB-KW"/>
</dbReference>
<dbReference type="InterPro" id="IPR006379">
    <property type="entry name" value="HAD-SF_hydro_IIB"/>
</dbReference>
<dbReference type="PANTHER" id="PTHR10000:SF25">
    <property type="entry name" value="PHOSPHATASE YKRA-RELATED"/>
    <property type="match status" value="1"/>
</dbReference>
<evidence type="ECO:0000313" key="3">
    <source>
        <dbReference type="Proteomes" id="UP000215450"/>
    </source>
</evidence>
<dbReference type="EMBL" id="FXUV01000013">
    <property type="protein sequence ID" value="SMQ12049.1"/>
    <property type="molecule type" value="Genomic_DNA"/>
</dbReference>
<dbReference type="Gene3D" id="3.40.50.1000">
    <property type="entry name" value="HAD superfamily/HAD-like"/>
    <property type="match status" value="1"/>
</dbReference>
<dbReference type="EMBL" id="FXUV02000015">
    <property type="protein sequence ID" value="SNB61964.1"/>
    <property type="molecule type" value="Genomic_DNA"/>
</dbReference>
<dbReference type="SUPFAM" id="SSF56784">
    <property type="entry name" value="HAD-like"/>
    <property type="match status" value="1"/>
</dbReference>
<dbReference type="STRING" id="1522312.GCA_900177895_00340"/>
<proteinExistence type="predicted"/>
<dbReference type="InterPro" id="IPR023214">
    <property type="entry name" value="HAD_sf"/>
</dbReference>
<dbReference type="SFLD" id="SFLDS00003">
    <property type="entry name" value="Haloacid_Dehalogenase"/>
    <property type="match status" value="1"/>
</dbReference>
<dbReference type="Gene3D" id="3.30.1240.10">
    <property type="match status" value="1"/>
</dbReference>
<dbReference type="NCBIfam" id="TIGR01484">
    <property type="entry name" value="HAD-SF-IIB"/>
    <property type="match status" value="1"/>
</dbReference>
<dbReference type="InterPro" id="IPR000150">
    <property type="entry name" value="Cof"/>
</dbReference>
<keyword evidence="1" id="KW-0413">Isomerase</keyword>
<dbReference type="GO" id="GO:0000287">
    <property type="term" value="F:magnesium ion binding"/>
    <property type="evidence" value="ECO:0007669"/>
    <property type="project" value="TreeGrafter"/>
</dbReference>
<dbReference type="RefSeq" id="WP_095062196.1">
    <property type="nucleotide sequence ID" value="NZ_FXUV02000015.1"/>
</dbReference>
<name>A0A238HEQ5_9NEIS</name>
<dbReference type="AlphaFoldDB" id="A0A238HEQ5"/>
<reference evidence="1" key="1">
    <citation type="submission" date="2017-05" db="EMBL/GenBank/DDBJ databases">
        <authorList>
            <person name="Song R."/>
            <person name="Chenine A.L."/>
            <person name="Ruprecht R.M."/>
        </authorList>
    </citation>
    <scope>NUCLEOTIDE SEQUENCE</scope>
    <source>
        <strain evidence="1">Kingella_eburonensis</strain>
    </source>
</reference>
<dbReference type="GO" id="GO:0016791">
    <property type="term" value="F:phosphatase activity"/>
    <property type="evidence" value="ECO:0007669"/>
    <property type="project" value="TreeGrafter"/>
</dbReference>
<gene>
    <name evidence="2" type="ORF">KEBURONENSIS_00938</name>
    <name evidence="1" type="ORF">KEBURONENSIS_01058</name>
</gene>
<dbReference type="Pfam" id="PF08282">
    <property type="entry name" value="Hydrolase_3"/>
    <property type="match status" value="1"/>
</dbReference>
<accession>A0A238HEQ5</accession>
<dbReference type="Proteomes" id="UP000215450">
    <property type="component" value="Unassembled WGS sequence"/>
</dbReference>
<dbReference type="SFLD" id="SFLDG01140">
    <property type="entry name" value="C2.B:_Phosphomannomutase_and_P"/>
    <property type="match status" value="1"/>
</dbReference>
<protein>
    <submittedName>
        <fullName evidence="1">Putative bifunctional phosphatase/peptidyl-prolyl cis-trans isomerase</fullName>
    </submittedName>
</protein>
<dbReference type="GO" id="GO:0005829">
    <property type="term" value="C:cytosol"/>
    <property type="evidence" value="ECO:0007669"/>
    <property type="project" value="TreeGrafter"/>
</dbReference>
<evidence type="ECO:0000313" key="2">
    <source>
        <dbReference type="EMBL" id="SNB61964.1"/>
    </source>
</evidence>